<keyword evidence="1" id="KW-0732">Signal</keyword>
<dbReference type="EMBL" id="JACHXF010000023">
    <property type="protein sequence ID" value="MBB3100216.1"/>
    <property type="molecule type" value="Genomic_DNA"/>
</dbReference>
<protein>
    <submittedName>
        <fullName evidence="3">Putative outer membrane protein</fullName>
    </submittedName>
</protein>
<organism evidence="3 4">
    <name type="scientific">Actinoplanes campanulatus</name>
    <dbReference type="NCBI Taxonomy" id="113559"/>
    <lineage>
        <taxon>Bacteria</taxon>
        <taxon>Bacillati</taxon>
        <taxon>Actinomycetota</taxon>
        <taxon>Actinomycetes</taxon>
        <taxon>Micromonosporales</taxon>
        <taxon>Micromonosporaceae</taxon>
        <taxon>Actinoplanes</taxon>
    </lineage>
</organism>
<dbReference type="PANTHER" id="PTHR38593">
    <property type="entry name" value="BLR2558 PROTEIN"/>
    <property type="match status" value="1"/>
</dbReference>
<evidence type="ECO:0000256" key="1">
    <source>
        <dbReference type="SAM" id="SignalP"/>
    </source>
</evidence>
<dbReference type="InterPro" id="IPR012347">
    <property type="entry name" value="Ferritin-like"/>
</dbReference>
<evidence type="ECO:0000259" key="2">
    <source>
        <dbReference type="Pfam" id="PF13628"/>
    </source>
</evidence>
<gene>
    <name evidence="3" type="ORF">FHR83_007936</name>
</gene>
<feature type="signal peptide" evidence="1">
    <location>
        <begin position="1"/>
        <end position="27"/>
    </location>
</feature>
<dbReference type="Pfam" id="PF13628">
    <property type="entry name" value="DUF4142"/>
    <property type="match status" value="1"/>
</dbReference>
<comment type="caution">
    <text evidence="3">The sequence shown here is derived from an EMBL/GenBank/DDBJ whole genome shotgun (WGS) entry which is preliminary data.</text>
</comment>
<sequence length="266" mass="28083">MSVWRRLCSAAVLSAALVMLVPDPVRAAPDVPVPPENLLLNRGTGAISAADKDLVVKVRLAGLWEIPAGEMAQQKSNSARIKRIGQNIADQHAALDELARTAAKELKIALPNEPNSDQQGWLDEMEAAEGPEFDAIYIDRLRSAHGKIFPAIATIRSSTRNDTVRRLAQQANQFVMTHMTLLESSGIVDFAALPTAPAPNAAASSKPATPVLSAAGQNSGESGANIPLIAAALAGGLVVGGLVTRQIVGGRGRNGYRSRRPRYYGG</sequence>
<evidence type="ECO:0000313" key="4">
    <source>
        <dbReference type="Proteomes" id="UP000590749"/>
    </source>
</evidence>
<evidence type="ECO:0000313" key="3">
    <source>
        <dbReference type="EMBL" id="MBB3100216.1"/>
    </source>
</evidence>
<dbReference type="Gene3D" id="1.20.1260.10">
    <property type="match status" value="1"/>
</dbReference>
<dbReference type="AlphaFoldDB" id="A0A7W5APS0"/>
<keyword evidence="4" id="KW-1185">Reference proteome</keyword>
<dbReference type="Proteomes" id="UP000590749">
    <property type="component" value="Unassembled WGS sequence"/>
</dbReference>
<dbReference type="RefSeq" id="WP_183226267.1">
    <property type="nucleotide sequence ID" value="NZ_BMPW01000012.1"/>
</dbReference>
<name>A0A7W5APS0_9ACTN</name>
<proteinExistence type="predicted"/>
<reference evidence="3 4" key="1">
    <citation type="submission" date="2020-08" db="EMBL/GenBank/DDBJ databases">
        <title>Genomic Encyclopedia of Type Strains, Phase III (KMG-III): the genomes of soil and plant-associated and newly described type strains.</title>
        <authorList>
            <person name="Whitman W."/>
        </authorList>
    </citation>
    <scope>NUCLEOTIDE SEQUENCE [LARGE SCALE GENOMIC DNA]</scope>
    <source>
        <strain evidence="3 4">CECT 3287</strain>
    </source>
</reference>
<accession>A0A7W5APS0</accession>
<feature type="chain" id="PRO_5031155457" evidence="1">
    <location>
        <begin position="28"/>
        <end position="266"/>
    </location>
</feature>
<dbReference type="InterPro" id="IPR025419">
    <property type="entry name" value="DUF4142"/>
</dbReference>
<dbReference type="PANTHER" id="PTHR38593:SF1">
    <property type="entry name" value="BLR2558 PROTEIN"/>
    <property type="match status" value="1"/>
</dbReference>
<feature type="domain" description="DUF4142" evidence="2">
    <location>
        <begin position="50"/>
        <end position="180"/>
    </location>
</feature>